<feature type="domain" description="HTH lacI-type" evidence="4">
    <location>
        <begin position="2"/>
        <end position="55"/>
    </location>
</feature>
<dbReference type="SUPFAM" id="SSF53822">
    <property type="entry name" value="Periplasmic binding protein-like I"/>
    <property type="match status" value="1"/>
</dbReference>
<evidence type="ECO:0000313" key="6">
    <source>
        <dbReference type="Proteomes" id="UP000031666"/>
    </source>
</evidence>
<dbReference type="Pfam" id="PF00356">
    <property type="entry name" value="LacI"/>
    <property type="match status" value="1"/>
</dbReference>
<dbReference type="InterPro" id="IPR010982">
    <property type="entry name" value="Lambda_DNA-bd_dom_sf"/>
</dbReference>
<keyword evidence="3" id="KW-0804">Transcription</keyword>
<dbReference type="STRING" id="1481914.JCM19241_3308"/>
<reference evidence="5 6" key="1">
    <citation type="submission" date="2015-01" db="EMBL/GenBank/DDBJ databases">
        <title>Vibrio sp. C94 JCM 19241 whole genome shotgun sequence.</title>
        <authorList>
            <person name="Sawabe T."/>
            <person name="Meirelles P."/>
            <person name="Feng G."/>
            <person name="Sayaka M."/>
            <person name="Hattori M."/>
            <person name="Ohkuma M."/>
        </authorList>
    </citation>
    <scope>NUCLEOTIDE SEQUENCE [LARGE SCALE GENOMIC DNA]</scope>
    <source>
        <strain evidence="6">JCM 19241</strain>
    </source>
</reference>
<dbReference type="PANTHER" id="PTHR30146:SF67">
    <property type="entry name" value="HTH-TYPE TRANSCRIPTIONAL REGULATOR ASCG"/>
    <property type="match status" value="1"/>
</dbReference>
<sequence>MSTITDVSVMANVSKATVSRVFSGNAKVKEETRISVLNAARALGYNPEQTSALISERASSASATSTRQGTLGIIVSQMSSQSFGQFFNTAQQYAQAQDVELQLFNSCNNAFQEKSYLAMLVASGCETIVLVESNLKTSDINEFSFLNSKLVTFSAKEELSQLNMGYDHAGACTSACNFLMAHKHSDIALISGTGTNSVSYIEGFKHGHERRSMPFNSQLIIDNIEDGAVAATELCSHLGDFSAVITATDKMAAELMATLRQFGYEIPKDISVISLEGSELAQYTFPRLTALEMPLTSMAQEMIDLCTKQDTAQPITNLKRLTGKLVVRESVAKFRPANTLDPDNLPLTLSKNL</sequence>
<reference evidence="5 6" key="2">
    <citation type="submission" date="2015-01" db="EMBL/GenBank/DDBJ databases">
        <authorList>
            <consortium name="NBRP consortium"/>
            <person name="Sawabe T."/>
            <person name="Meirelles P."/>
            <person name="Feng G."/>
            <person name="Sayaka M."/>
            <person name="Hattori M."/>
            <person name="Ohkuma M."/>
        </authorList>
    </citation>
    <scope>NUCLEOTIDE SEQUENCE [LARGE SCALE GENOMIC DNA]</scope>
    <source>
        <strain evidence="6">JCM 19241</strain>
    </source>
</reference>
<evidence type="ECO:0000313" key="5">
    <source>
        <dbReference type="EMBL" id="GAM75396.1"/>
    </source>
</evidence>
<dbReference type="InterPro" id="IPR028082">
    <property type="entry name" value="Peripla_BP_I"/>
</dbReference>
<dbReference type="Pfam" id="PF13377">
    <property type="entry name" value="Peripla_BP_3"/>
    <property type="match status" value="1"/>
</dbReference>
<protein>
    <submittedName>
        <fullName evidence="5">Transcriptional regulator</fullName>
    </submittedName>
</protein>
<dbReference type="EMBL" id="BBSC01000004">
    <property type="protein sequence ID" value="GAM75396.1"/>
    <property type="molecule type" value="Genomic_DNA"/>
</dbReference>
<dbReference type="GO" id="GO:0000976">
    <property type="term" value="F:transcription cis-regulatory region binding"/>
    <property type="evidence" value="ECO:0007669"/>
    <property type="project" value="TreeGrafter"/>
</dbReference>
<comment type="caution">
    <text evidence="5">The sequence shown here is derived from an EMBL/GenBank/DDBJ whole genome shotgun (WGS) entry which is preliminary data.</text>
</comment>
<dbReference type="GO" id="GO:0003700">
    <property type="term" value="F:DNA-binding transcription factor activity"/>
    <property type="evidence" value="ECO:0007669"/>
    <property type="project" value="TreeGrafter"/>
</dbReference>
<evidence type="ECO:0000256" key="3">
    <source>
        <dbReference type="ARBA" id="ARBA00023163"/>
    </source>
</evidence>
<dbReference type="InterPro" id="IPR000843">
    <property type="entry name" value="HTH_LacI"/>
</dbReference>
<dbReference type="SMART" id="SM00354">
    <property type="entry name" value="HTH_LACI"/>
    <property type="match status" value="1"/>
</dbReference>
<dbReference type="Proteomes" id="UP000031666">
    <property type="component" value="Unassembled WGS sequence"/>
</dbReference>
<organism evidence="5 6">
    <name type="scientific">Vibrio ishigakensis</name>
    <dbReference type="NCBI Taxonomy" id="1481914"/>
    <lineage>
        <taxon>Bacteria</taxon>
        <taxon>Pseudomonadati</taxon>
        <taxon>Pseudomonadota</taxon>
        <taxon>Gammaproteobacteria</taxon>
        <taxon>Vibrionales</taxon>
        <taxon>Vibrionaceae</taxon>
        <taxon>Vibrio</taxon>
    </lineage>
</organism>
<dbReference type="PROSITE" id="PS50932">
    <property type="entry name" value="HTH_LACI_2"/>
    <property type="match status" value="1"/>
</dbReference>
<proteinExistence type="predicted"/>
<dbReference type="AlphaFoldDB" id="A0A0B8Q9Y5"/>
<dbReference type="InterPro" id="IPR046335">
    <property type="entry name" value="LacI/GalR-like_sensor"/>
</dbReference>
<name>A0A0B8Q9Y5_9VIBR</name>
<gene>
    <name evidence="5" type="ORF">JCM19241_3308</name>
</gene>
<dbReference type="CDD" id="cd01392">
    <property type="entry name" value="HTH_LacI"/>
    <property type="match status" value="1"/>
</dbReference>
<evidence type="ECO:0000256" key="1">
    <source>
        <dbReference type="ARBA" id="ARBA00023015"/>
    </source>
</evidence>
<keyword evidence="2" id="KW-0238">DNA-binding</keyword>
<dbReference type="PANTHER" id="PTHR30146">
    <property type="entry name" value="LACI-RELATED TRANSCRIPTIONAL REPRESSOR"/>
    <property type="match status" value="1"/>
</dbReference>
<evidence type="ECO:0000259" key="4">
    <source>
        <dbReference type="PROSITE" id="PS50932"/>
    </source>
</evidence>
<keyword evidence="1" id="KW-0805">Transcription regulation</keyword>
<dbReference type="SUPFAM" id="SSF47413">
    <property type="entry name" value="lambda repressor-like DNA-binding domains"/>
    <property type="match status" value="1"/>
</dbReference>
<accession>A0A0B8Q9Y5</accession>
<evidence type="ECO:0000256" key="2">
    <source>
        <dbReference type="ARBA" id="ARBA00023125"/>
    </source>
</evidence>
<dbReference type="Gene3D" id="3.40.50.2300">
    <property type="match status" value="2"/>
</dbReference>
<dbReference type="Gene3D" id="1.10.260.40">
    <property type="entry name" value="lambda repressor-like DNA-binding domains"/>
    <property type="match status" value="1"/>
</dbReference>